<gene>
    <name evidence="2" type="ORF">A3E46_02580</name>
</gene>
<dbReference type="Proteomes" id="UP000178313">
    <property type="component" value="Unassembled WGS sequence"/>
</dbReference>
<evidence type="ECO:0000313" key="3">
    <source>
        <dbReference type="Proteomes" id="UP000178313"/>
    </source>
</evidence>
<evidence type="ECO:0000313" key="2">
    <source>
        <dbReference type="EMBL" id="OGM57620.1"/>
    </source>
</evidence>
<keyword evidence="1" id="KW-0472">Membrane</keyword>
<dbReference type="STRING" id="1802513.A3E46_02580"/>
<keyword evidence="1" id="KW-0812">Transmembrane</keyword>
<proteinExistence type="predicted"/>
<comment type="caution">
    <text evidence="2">The sequence shown here is derived from an EMBL/GenBank/DDBJ whole genome shotgun (WGS) entry which is preliminary data.</text>
</comment>
<protein>
    <submittedName>
        <fullName evidence="2">Uncharacterized protein</fullName>
    </submittedName>
</protein>
<reference evidence="2 3" key="1">
    <citation type="journal article" date="2016" name="Nat. Commun.">
        <title>Thousands of microbial genomes shed light on interconnected biogeochemical processes in an aquifer system.</title>
        <authorList>
            <person name="Anantharaman K."/>
            <person name="Brown C.T."/>
            <person name="Hug L.A."/>
            <person name="Sharon I."/>
            <person name="Castelle C.J."/>
            <person name="Probst A.J."/>
            <person name="Thomas B.C."/>
            <person name="Singh A."/>
            <person name="Wilkins M.J."/>
            <person name="Karaoz U."/>
            <person name="Brodie E.L."/>
            <person name="Williams K.H."/>
            <person name="Hubbard S.S."/>
            <person name="Banfield J.F."/>
        </authorList>
    </citation>
    <scope>NUCLEOTIDE SEQUENCE [LARGE SCALE GENOMIC DNA]</scope>
</reference>
<organism evidence="2 3">
    <name type="scientific">Candidatus Woesebacteria bacterium RIFCSPHIGHO2_12_FULL_46_16</name>
    <dbReference type="NCBI Taxonomy" id="1802513"/>
    <lineage>
        <taxon>Bacteria</taxon>
        <taxon>Candidatus Woeseibacteriota</taxon>
    </lineage>
</organism>
<name>A0A1F8B118_9BACT</name>
<dbReference type="AlphaFoldDB" id="A0A1F8B118"/>
<evidence type="ECO:0000256" key="1">
    <source>
        <dbReference type="SAM" id="Phobius"/>
    </source>
</evidence>
<dbReference type="EMBL" id="MGGZ01000006">
    <property type="protein sequence ID" value="OGM57620.1"/>
    <property type="molecule type" value="Genomic_DNA"/>
</dbReference>
<sequence>MPINLLPTDLSPKGPVVRIAALVRSVAVISFSLLLITGLGISAFFIVNSLQIKNLNSANEELKGSIKSLEVTEQGLVLVRDRLGKVKQVLAQDSGADETAGLSKFITQVPQGVEMQEAIISKDGVETTFLATASTSLVQLMAGIISQESFKSVELVSFSFNPNAGYVASFNLKTK</sequence>
<feature type="transmembrane region" description="Helical" evidence="1">
    <location>
        <begin position="20"/>
        <end position="47"/>
    </location>
</feature>
<accession>A0A1F8B118</accession>
<keyword evidence="1" id="KW-1133">Transmembrane helix</keyword>